<sequence>MARCVKGEYICGYIQRNRNKSMNVKELMNHIRSHHGLYESVAAEFPHLKPNGTAADVSQQSTEETNNHDTLSTEESPPGRNNASQSRTRTPSTRSSEGSSSSHPTTPPRRTQASRSSSTSTTGITTIPTPPPSSEKTAMTRRANGQSPRASSEPLPSSPASLETSTTAQLRSRRKDRNTGSTITKPDSSTAEESTETPGDKQARRNGMGLNLNKKGKESVSPKNLASASNANIQQTTNDAGTQPSTNQPESSLLTQITDLEAKLSELSVEFSDKFHALQTEIERLKSSHRHAMRP</sequence>
<evidence type="ECO:0000313" key="2">
    <source>
        <dbReference type="EMBL" id="KND01919.1"/>
    </source>
</evidence>
<dbReference type="Proteomes" id="UP000053201">
    <property type="component" value="Unassembled WGS sequence"/>
</dbReference>
<feature type="compositionally biased region" description="Polar residues" evidence="1">
    <location>
        <begin position="179"/>
        <end position="192"/>
    </location>
</feature>
<dbReference type="VEuPathDB" id="FungiDB:SPPG_02427"/>
<evidence type="ECO:0000313" key="3">
    <source>
        <dbReference type="Proteomes" id="UP000053201"/>
    </source>
</evidence>
<feature type="compositionally biased region" description="Polar residues" evidence="1">
    <location>
        <begin position="221"/>
        <end position="254"/>
    </location>
</feature>
<feature type="compositionally biased region" description="Polar residues" evidence="1">
    <location>
        <begin position="56"/>
        <end position="83"/>
    </location>
</feature>
<reference evidence="2 3" key="1">
    <citation type="submission" date="2009-08" db="EMBL/GenBank/DDBJ databases">
        <title>The Genome Sequence of Spizellomyces punctatus strain DAOM BR117.</title>
        <authorList>
            <consortium name="The Broad Institute Genome Sequencing Platform"/>
            <person name="Russ C."/>
            <person name="Cuomo C."/>
            <person name="Shea T."/>
            <person name="Young S.K."/>
            <person name="Zeng Q."/>
            <person name="Koehrsen M."/>
            <person name="Haas B."/>
            <person name="Borodovsky M."/>
            <person name="Guigo R."/>
            <person name="Alvarado L."/>
            <person name="Berlin A."/>
            <person name="Bochicchio J."/>
            <person name="Borenstein D."/>
            <person name="Chapman S."/>
            <person name="Chen Z."/>
            <person name="Engels R."/>
            <person name="Freedman E."/>
            <person name="Gellesch M."/>
            <person name="Goldberg J."/>
            <person name="Griggs A."/>
            <person name="Gujja S."/>
            <person name="Heiman D."/>
            <person name="Hepburn T."/>
            <person name="Howarth C."/>
            <person name="Jen D."/>
            <person name="Larson L."/>
            <person name="Lewis B."/>
            <person name="Mehta T."/>
            <person name="Park D."/>
            <person name="Pearson M."/>
            <person name="Roberts A."/>
            <person name="Saif S."/>
            <person name="Shenoy N."/>
            <person name="Sisk P."/>
            <person name="Stolte C."/>
            <person name="Sykes S."/>
            <person name="Thomson T."/>
            <person name="Walk T."/>
            <person name="White J."/>
            <person name="Yandava C."/>
            <person name="Burger G."/>
            <person name="Gray M.W."/>
            <person name="Holland P.W.H."/>
            <person name="King N."/>
            <person name="Lang F.B.F."/>
            <person name="Roger A.J."/>
            <person name="Ruiz-Trillo I."/>
            <person name="Lander E."/>
            <person name="Nusbaum C."/>
        </authorList>
    </citation>
    <scope>NUCLEOTIDE SEQUENCE [LARGE SCALE GENOMIC DNA]</scope>
    <source>
        <strain evidence="2 3">DAOM BR117</strain>
    </source>
</reference>
<accession>A0A0L0HM73</accession>
<evidence type="ECO:0000256" key="1">
    <source>
        <dbReference type="SAM" id="MobiDB-lite"/>
    </source>
</evidence>
<proteinExistence type="predicted"/>
<keyword evidence="3" id="KW-1185">Reference proteome</keyword>
<feature type="compositionally biased region" description="Low complexity" evidence="1">
    <location>
        <begin position="84"/>
        <end position="127"/>
    </location>
</feature>
<dbReference type="InParanoid" id="A0A0L0HM73"/>
<feature type="compositionally biased region" description="Low complexity" evidence="1">
    <location>
        <begin position="150"/>
        <end position="168"/>
    </location>
</feature>
<name>A0A0L0HM73_SPIPD</name>
<dbReference type="GeneID" id="27686013"/>
<gene>
    <name evidence="2" type="ORF">SPPG_02427</name>
</gene>
<dbReference type="RefSeq" id="XP_016609958.1">
    <property type="nucleotide sequence ID" value="XM_016750716.1"/>
</dbReference>
<dbReference type="EMBL" id="KQ257453">
    <property type="protein sequence ID" value="KND01919.1"/>
    <property type="molecule type" value="Genomic_DNA"/>
</dbReference>
<organism evidence="2 3">
    <name type="scientific">Spizellomyces punctatus (strain DAOM BR117)</name>
    <dbReference type="NCBI Taxonomy" id="645134"/>
    <lineage>
        <taxon>Eukaryota</taxon>
        <taxon>Fungi</taxon>
        <taxon>Fungi incertae sedis</taxon>
        <taxon>Chytridiomycota</taxon>
        <taxon>Chytridiomycota incertae sedis</taxon>
        <taxon>Chytridiomycetes</taxon>
        <taxon>Spizellomycetales</taxon>
        <taxon>Spizellomycetaceae</taxon>
        <taxon>Spizellomyces</taxon>
    </lineage>
</organism>
<protein>
    <submittedName>
        <fullName evidence="2">Uncharacterized protein</fullName>
    </submittedName>
</protein>
<dbReference type="AlphaFoldDB" id="A0A0L0HM73"/>
<feature type="region of interest" description="Disordered" evidence="1">
    <location>
        <begin position="49"/>
        <end position="254"/>
    </location>
</feature>